<feature type="compositionally biased region" description="Polar residues" evidence="1">
    <location>
        <begin position="13"/>
        <end position="25"/>
    </location>
</feature>
<comment type="caution">
    <text evidence="2">The sequence shown here is derived from an EMBL/GenBank/DDBJ whole genome shotgun (WGS) entry which is preliminary data.</text>
</comment>
<dbReference type="AlphaFoldDB" id="A0A9D4KAK5"/>
<gene>
    <name evidence="2" type="ORF">DPMN_109612</name>
</gene>
<evidence type="ECO:0000313" key="2">
    <source>
        <dbReference type="EMBL" id="KAH3836242.1"/>
    </source>
</evidence>
<feature type="region of interest" description="Disordered" evidence="1">
    <location>
        <begin position="1"/>
        <end position="57"/>
    </location>
</feature>
<organism evidence="2 3">
    <name type="scientific">Dreissena polymorpha</name>
    <name type="common">Zebra mussel</name>
    <name type="synonym">Mytilus polymorpha</name>
    <dbReference type="NCBI Taxonomy" id="45954"/>
    <lineage>
        <taxon>Eukaryota</taxon>
        <taxon>Metazoa</taxon>
        <taxon>Spiralia</taxon>
        <taxon>Lophotrochozoa</taxon>
        <taxon>Mollusca</taxon>
        <taxon>Bivalvia</taxon>
        <taxon>Autobranchia</taxon>
        <taxon>Heteroconchia</taxon>
        <taxon>Euheterodonta</taxon>
        <taxon>Imparidentia</taxon>
        <taxon>Neoheterodontei</taxon>
        <taxon>Myida</taxon>
        <taxon>Dreissenoidea</taxon>
        <taxon>Dreissenidae</taxon>
        <taxon>Dreissena</taxon>
    </lineage>
</organism>
<reference evidence="2" key="1">
    <citation type="journal article" date="2019" name="bioRxiv">
        <title>The Genome of the Zebra Mussel, Dreissena polymorpha: A Resource for Invasive Species Research.</title>
        <authorList>
            <person name="McCartney M.A."/>
            <person name="Auch B."/>
            <person name="Kono T."/>
            <person name="Mallez S."/>
            <person name="Zhang Y."/>
            <person name="Obille A."/>
            <person name="Becker A."/>
            <person name="Abrahante J.E."/>
            <person name="Garbe J."/>
            <person name="Badalamenti J.P."/>
            <person name="Herman A."/>
            <person name="Mangelson H."/>
            <person name="Liachko I."/>
            <person name="Sullivan S."/>
            <person name="Sone E.D."/>
            <person name="Koren S."/>
            <person name="Silverstein K.A.T."/>
            <person name="Beckman K.B."/>
            <person name="Gohl D.M."/>
        </authorList>
    </citation>
    <scope>NUCLEOTIDE SEQUENCE</scope>
    <source>
        <strain evidence="2">Duluth1</strain>
        <tissue evidence="2">Whole animal</tissue>
    </source>
</reference>
<evidence type="ECO:0000313" key="3">
    <source>
        <dbReference type="Proteomes" id="UP000828390"/>
    </source>
</evidence>
<protein>
    <submittedName>
        <fullName evidence="2">Uncharacterized protein</fullName>
    </submittedName>
</protein>
<proteinExistence type="predicted"/>
<evidence type="ECO:0000256" key="1">
    <source>
        <dbReference type="SAM" id="MobiDB-lite"/>
    </source>
</evidence>
<keyword evidence="3" id="KW-1185">Reference proteome</keyword>
<dbReference type="EMBL" id="JAIWYP010000004">
    <property type="protein sequence ID" value="KAH3836242.1"/>
    <property type="molecule type" value="Genomic_DNA"/>
</dbReference>
<accession>A0A9D4KAK5</accession>
<name>A0A9D4KAK5_DREPO</name>
<reference evidence="2" key="2">
    <citation type="submission" date="2020-11" db="EMBL/GenBank/DDBJ databases">
        <authorList>
            <person name="McCartney M.A."/>
            <person name="Auch B."/>
            <person name="Kono T."/>
            <person name="Mallez S."/>
            <person name="Becker A."/>
            <person name="Gohl D.M."/>
            <person name="Silverstein K.A.T."/>
            <person name="Koren S."/>
            <person name="Bechman K.B."/>
            <person name="Herman A."/>
            <person name="Abrahante J.E."/>
            <person name="Garbe J."/>
        </authorList>
    </citation>
    <scope>NUCLEOTIDE SEQUENCE</scope>
    <source>
        <strain evidence="2">Duluth1</strain>
        <tissue evidence="2">Whole animal</tissue>
    </source>
</reference>
<sequence>MTNDFHDLDDIPDSNTSDQDSSTGKSEPAGKPTTPKKSIEQQTTCNMNHMLLGREDH</sequence>
<dbReference type="Proteomes" id="UP000828390">
    <property type="component" value="Unassembled WGS sequence"/>
</dbReference>